<keyword evidence="3" id="KW-1185">Reference proteome</keyword>
<dbReference type="EMBL" id="BAABDT010000006">
    <property type="protein sequence ID" value="GAA3748464.1"/>
    <property type="molecule type" value="Genomic_DNA"/>
</dbReference>
<comment type="caution">
    <text evidence="2">The sequence shown here is derived from an EMBL/GenBank/DDBJ whole genome shotgun (WGS) entry which is preliminary data.</text>
</comment>
<dbReference type="SUPFAM" id="SSF81340">
    <property type="entry name" value="Clc chloride channel"/>
    <property type="match status" value="1"/>
</dbReference>
<feature type="transmembrane region" description="Helical" evidence="1">
    <location>
        <begin position="70"/>
        <end position="90"/>
    </location>
</feature>
<proteinExistence type="predicted"/>
<evidence type="ECO:0008006" key="4">
    <source>
        <dbReference type="Google" id="ProtNLM"/>
    </source>
</evidence>
<dbReference type="InterPro" id="IPR014743">
    <property type="entry name" value="Cl-channel_core"/>
</dbReference>
<accession>A0ABP7G0B5</accession>
<feature type="transmembrane region" description="Helical" evidence="1">
    <location>
        <begin position="25"/>
        <end position="50"/>
    </location>
</feature>
<keyword evidence="1" id="KW-0472">Membrane</keyword>
<feature type="transmembrane region" description="Helical" evidence="1">
    <location>
        <begin position="251"/>
        <end position="269"/>
    </location>
</feature>
<evidence type="ECO:0000256" key="1">
    <source>
        <dbReference type="SAM" id="Phobius"/>
    </source>
</evidence>
<keyword evidence="1" id="KW-0812">Transmembrane</keyword>
<reference evidence="3" key="1">
    <citation type="journal article" date="2019" name="Int. J. Syst. Evol. Microbiol.">
        <title>The Global Catalogue of Microorganisms (GCM) 10K type strain sequencing project: providing services to taxonomists for standard genome sequencing and annotation.</title>
        <authorList>
            <consortium name="The Broad Institute Genomics Platform"/>
            <consortium name="The Broad Institute Genome Sequencing Center for Infectious Disease"/>
            <person name="Wu L."/>
            <person name="Ma J."/>
        </authorList>
    </citation>
    <scope>NUCLEOTIDE SEQUENCE [LARGE SCALE GENOMIC DNA]</scope>
    <source>
        <strain evidence="3">JCM 17336</strain>
    </source>
</reference>
<keyword evidence="1" id="KW-1133">Transmembrane helix</keyword>
<organism evidence="2 3">
    <name type="scientific">Flavobacterium ginsengisoli</name>
    <dbReference type="NCBI Taxonomy" id="871694"/>
    <lineage>
        <taxon>Bacteria</taxon>
        <taxon>Pseudomonadati</taxon>
        <taxon>Bacteroidota</taxon>
        <taxon>Flavobacteriia</taxon>
        <taxon>Flavobacteriales</taxon>
        <taxon>Flavobacteriaceae</taxon>
        <taxon>Flavobacterium</taxon>
    </lineage>
</organism>
<dbReference type="Proteomes" id="UP001501367">
    <property type="component" value="Unassembled WGS sequence"/>
</dbReference>
<protein>
    <recommendedName>
        <fullName evidence="4">DUF4239 domain-containing protein</fullName>
    </recommendedName>
</protein>
<name>A0ABP7G0B5_9FLAO</name>
<evidence type="ECO:0000313" key="3">
    <source>
        <dbReference type="Proteomes" id="UP001501367"/>
    </source>
</evidence>
<evidence type="ECO:0000313" key="2">
    <source>
        <dbReference type="EMBL" id="GAA3748464.1"/>
    </source>
</evidence>
<sequence>MKEYIDNINWSEVWEFSKQFILPNIGWFILWIVLFIVLGIILGILFNVFLYRKNFFYRDKKYYNWFAKLWIPYFLIVILYFMTMIGLFYGTHSILRSENKNIAAKIYSNTFGTTFSSEKEKKDFLHALQLLSNSSEDASKTLTKAFASYIKQNNSGLSTLDNFKNSSTSYLLEKYESDVYSACVYGFMKAVDKKADMKNVKDINYADFKATLAKLDQIEPQKIELSLQSEMGRKLQSVQNFVFYGILKHELIFFLFFLLIPFVELLIYIKFVKAPKTTQNTVAV</sequence>
<gene>
    <name evidence="2" type="ORF">GCM10022422_36310</name>
</gene>
<dbReference type="RefSeq" id="WP_345159782.1">
    <property type="nucleotide sequence ID" value="NZ_BAABDT010000006.1"/>
</dbReference>